<dbReference type="GO" id="GO:1901678">
    <property type="term" value="P:iron coordination entity transport"/>
    <property type="evidence" value="ECO:0007669"/>
    <property type="project" value="UniProtKB-ARBA"/>
</dbReference>
<proteinExistence type="inferred from homology"/>
<dbReference type="InterPro" id="IPR002491">
    <property type="entry name" value="ABC_transptr_periplasmic_BD"/>
</dbReference>
<evidence type="ECO:0000256" key="3">
    <source>
        <dbReference type="ARBA" id="ARBA00022448"/>
    </source>
</evidence>
<feature type="region of interest" description="Disordered" evidence="5">
    <location>
        <begin position="30"/>
        <end position="61"/>
    </location>
</feature>
<name>A0A1H9WDM1_9CORY</name>
<dbReference type="Gene3D" id="3.40.50.1980">
    <property type="entry name" value="Nitrogenase molybdenum iron protein domain"/>
    <property type="match status" value="2"/>
</dbReference>
<gene>
    <name evidence="8" type="ORF">SAMN05661109_02688</name>
</gene>
<dbReference type="GO" id="GO:0030288">
    <property type="term" value="C:outer membrane-bounded periplasmic space"/>
    <property type="evidence" value="ECO:0007669"/>
    <property type="project" value="TreeGrafter"/>
</dbReference>
<sequence>MSLRLSSRKAIVAAISSFALVLAGCSQTDDSASSSSDSSAAPSSSASSAESSTAAADSQDTITIEDNYGTVEVPANPEAIAALDNRTFEVLEQWGVELVAAPLKLVPETIGYKSDESIVDIGNHKEPDLEALAATQPDLIINGQRFGKYYEDLKKLNPEAAIIDLEPRDGEAMDEELIRQVETLGKAMGKEDEAAQLVDDFNEALERAKAAYDPEKSVMAVNVSGGNIGYVAPSVGRFWGPIFDMVGMTPALEVPEGSDNHKGDDISVEAIAEANPDWLLVMDRDAAIGGDSAPAETVIEGSSALQNVTALKEGAVVYAPADTYTNESIITYTETLNALADAFEAQK</sequence>
<protein>
    <submittedName>
        <fullName evidence="8">Iron complex transport system substrate-binding protein</fullName>
    </submittedName>
</protein>
<keyword evidence="9" id="KW-1185">Reference proteome</keyword>
<feature type="chain" id="PRO_5011772442" evidence="6">
    <location>
        <begin position="29"/>
        <end position="347"/>
    </location>
</feature>
<dbReference type="PROSITE" id="PS51257">
    <property type="entry name" value="PROKAR_LIPOPROTEIN"/>
    <property type="match status" value="1"/>
</dbReference>
<keyword evidence="4 6" id="KW-0732">Signal</keyword>
<dbReference type="PANTHER" id="PTHR30532:SF28">
    <property type="entry name" value="PETROBACTIN-BINDING PROTEIN YCLQ"/>
    <property type="match status" value="1"/>
</dbReference>
<dbReference type="SUPFAM" id="SSF53807">
    <property type="entry name" value="Helical backbone' metal receptor"/>
    <property type="match status" value="1"/>
</dbReference>
<evidence type="ECO:0000313" key="9">
    <source>
        <dbReference type="Proteomes" id="UP000198929"/>
    </source>
</evidence>
<dbReference type="InterPro" id="IPR051313">
    <property type="entry name" value="Bact_iron-sidero_bind"/>
</dbReference>
<organism evidence="8 9">
    <name type="scientific">Corynebacterium cystitidis DSM 20524</name>
    <dbReference type="NCBI Taxonomy" id="1121357"/>
    <lineage>
        <taxon>Bacteria</taxon>
        <taxon>Bacillati</taxon>
        <taxon>Actinomycetota</taxon>
        <taxon>Actinomycetes</taxon>
        <taxon>Mycobacteriales</taxon>
        <taxon>Corynebacteriaceae</taxon>
        <taxon>Corynebacterium</taxon>
    </lineage>
</organism>
<evidence type="ECO:0000259" key="7">
    <source>
        <dbReference type="PROSITE" id="PS50983"/>
    </source>
</evidence>
<dbReference type="STRING" id="1121357.SAMN05661109_02688"/>
<evidence type="ECO:0000256" key="2">
    <source>
        <dbReference type="ARBA" id="ARBA00008814"/>
    </source>
</evidence>
<evidence type="ECO:0000313" key="8">
    <source>
        <dbReference type="EMBL" id="SES32018.1"/>
    </source>
</evidence>
<dbReference type="AlphaFoldDB" id="A0A1H9WDM1"/>
<dbReference type="Proteomes" id="UP000198929">
    <property type="component" value="Unassembled WGS sequence"/>
</dbReference>
<dbReference type="RefSeq" id="WP_092260956.1">
    <property type="nucleotide sequence ID" value="NZ_CP047199.1"/>
</dbReference>
<dbReference type="InterPro" id="IPR033870">
    <property type="entry name" value="FatB"/>
</dbReference>
<reference evidence="9" key="1">
    <citation type="submission" date="2016-10" db="EMBL/GenBank/DDBJ databases">
        <authorList>
            <person name="Varghese N."/>
            <person name="Submissions S."/>
        </authorList>
    </citation>
    <scope>NUCLEOTIDE SEQUENCE [LARGE SCALE GENOMIC DNA]</scope>
    <source>
        <strain evidence="9">DSM 20524</strain>
    </source>
</reference>
<evidence type="ECO:0000256" key="4">
    <source>
        <dbReference type="ARBA" id="ARBA00022729"/>
    </source>
</evidence>
<dbReference type="PROSITE" id="PS50983">
    <property type="entry name" value="FE_B12_PBP"/>
    <property type="match status" value="1"/>
</dbReference>
<comment type="similarity">
    <text evidence="2">Belongs to the bacterial solute-binding protein 8 family.</text>
</comment>
<dbReference type="PANTHER" id="PTHR30532">
    <property type="entry name" value="IRON III DICITRATE-BINDING PERIPLASMIC PROTEIN"/>
    <property type="match status" value="1"/>
</dbReference>
<evidence type="ECO:0000256" key="6">
    <source>
        <dbReference type="SAM" id="SignalP"/>
    </source>
</evidence>
<comment type="subcellular location">
    <subcellularLocation>
        <location evidence="1">Cell envelope</location>
    </subcellularLocation>
</comment>
<evidence type="ECO:0000256" key="1">
    <source>
        <dbReference type="ARBA" id="ARBA00004196"/>
    </source>
</evidence>
<feature type="signal peptide" evidence="6">
    <location>
        <begin position="1"/>
        <end position="28"/>
    </location>
</feature>
<keyword evidence="3" id="KW-0813">Transport</keyword>
<evidence type="ECO:0000256" key="5">
    <source>
        <dbReference type="SAM" id="MobiDB-lite"/>
    </source>
</evidence>
<feature type="compositionally biased region" description="Low complexity" evidence="5">
    <location>
        <begin position="30"/>
        <end position="60"/>
    </location>
</feature>
<accession>A0A1H9WDM1</accession>
<feature type="domain" description="Fe/B12 periplasmic-binding" evidence="7">
    <location>
        <begin position="79"/>
        <end position="347"/>
    </location>
</feature>
<dbReference type="CDD" id="cd01140">
    <property type="entry name" value="FatB"/>
    <property type="match status" value="1"/>
</dbReference>
<dbReference type="Pfam" id="PF01497">
    <property type="entry name" value="Peripla_BP_2"/>
    <property type="match status" value="1"/>
</dbReference>
<dbReference type="EMBL" id="FOGQ01000020">
    <property type="protein sequence ID" value="SES32018.1"/>
    <property type="molecule type" value="Genomic_DNA"/>
</dbReference>